<keyword evidence="4" id="KW-0539">Nucleus</keyword>
<feature type="region of interest" description="Disordered" evidence="5">
    <location>
        <begin position="242"/>
        <end position="304"/>
    </location>
</feature>
<keyword evidence="2" id="KW-0238">DNA-binding</keyword>
<keyword evidence="9" id="KW-1185">Reference proteome</keyword>
<dbReference type="PANTHER" id="PTHR12802">
    <property type="entry name" value="SWI/SNF COMPLEX-RELATED"/>
    <property type="match status" value="1"/>
</dbReference>
<feature type="region of interest" description="Disordered" evidence="5">
    <location>
        <begin position="36"/>
        <end position="128"/>
    </location>
</feature>
<dbReference type="InterPro" id="IPR009057">
    <property type="entry name" value="Homeodomain-like_sf"/>
</dbReference>
<dbReference type="CDD" id="cd00167">
    <property type="entry name" value="SANT"/>
    <property type="match status" value="1"/>
</dbReference>
<feature type="compositionally biased region" description="Acidic residues" evidence="5">
    <location>
        <begin position="94"/>
        <end position="103"/>
    </location>
</feature>
<dbReference type="InterPro" id="IPR006447">
    <property type="entry name" value="Myb_dom_plants"/>
</dbReference>
<dbReference type="InterPro" id="IPR017884">
    <property type="entry name" value="SANT_dom"/>
</dbReference>
<protein>
    <submittedName>
        <fullName evidence="8">Uncharacterized protein</fullName>
    </submittedName>
</protein>
<dbReference type="InterPro" id="IPR001005">
    <property type="entry name" value="SANT/Myb"/>
</dbReference>
<feature type="compositionally biased region" description="Basic residues" evidence="5">
    <location>
        <begin position="269"/>
        <end position="282"/>
    </location>
</feature>
<evidence type="ECO:0000256" key="3">
    <source>
        <dbReference type="ARBA" id="ARBA00023163"/>
    </source>
</evidence>
<dbReference type="Pfam" id="PF00249">
    <property type="entry name" value="Myb_DNA-binding"/>
    <property type="match status" value="1"/>
</dbReference>
<dbReference type="PROSITE" id="PS51293">
    <property type="entry name" value="SANT"/>
    <property type="match status" value="1"/>
</dbReference>
<dbReference type="PANTHER" id="PTHR12802:SF155">
    <property type="entry name" value="DEUBIQUITINASE MYSM1"/>
    <property type="match status" value="1"/>
</dbReference>
<proteinExistence type="predicted"/>
<dbReference type="InterPro" id="IPR017930">
    <property type="entry name" value="Myb_dom"/>
</dbReference>
<evidence type="ECO:0000256" key="1">
    <source>
        <dbReference type="ARBA" id="ARBA00023015"/>
    </source>
</evidence>
<feature type="domain" description="SANT" evidence="6">
    <location>
        <begin position="122"/>
        <end position="156"/>
    </location>
</feature>
<evidence type="ECO:0000256" key="4">
    <source>
        <dbReference type="ARBA" id="ARBA00023242"/>
    </source>
</evidence>
<evidence type="ECO:0000313" key="8">
    <source>
        <dbReference type="EMBL" id="GIL73287.1"/>
    </source>
</evidence>
<evidence type="ECO:0000256" key="2">
    <source>
        <dbReference type="ARBA" id="ARBA00023125"/>
    </source>
</evidence>
<keyword evidence="3" id="KW-0804">Transcription</keyword>
<dbReference type="OrthoDB" id="118550at2759"/>
<organism evidence="8 9">
    <name type="scientific">Volvox reticuliferus</name>
    <dbReference type="NCBI Taxonomy" id="1737510"/>
    <lineage>
        <taxon>Eukaryota</taxon>
        <taxon>Viridiplantae</taxon>
        <taxon>Chlorophyta</taxon>
        <taxon>core chlorophytes</taxon>
        <taxon>Chlorophyceae</taxon>
        <taxon>CS clade</taxon>
        <taxon>Chlamydomonadales</taxon>
        <taxon>Volvocaceae</taxon>
        <taxon>Volvox</taxon>
    </lineage>
</organism>
<dbReference type="EMBL" id="BNCP01000004">
    <property type="protein sequence ID" value="GIL73287.1"/>
    <property type="molecule type" value="Genomic_DNA"/>
</dbReference>
<keyword evidence="1" id="KW-0805">Transcription regulation</keyword>
<gene>
    <name evidence="8" type="ORF">Vretifemale_3501</name>
</gene>
<dbReference type="Gene3D" id="1.10.10.60">
    <property type="entry name" value="Homeodomain-like"/>
    <property type="match status" value="1"/>
</dbReference>
<reference evidence="8" key="1">
    <citation type="journal article" date="2021" name="Proc. Natl. Acad. Sci. U.S.A.">
        <title>Three genomes in the algal genus Volvox reveal the fate of a haploid sex-determining region after a transition to homothallism.</title>
        <authorList>
            <person name="Yamamoto K."/>
            <person name="Hamaji T."/>
            <person name="Kawai-Toyooka H."/>
            <person name="Matsuzaki R."/>
            <person name="Takahashi F."/>
            <person name="Nishimura Y."/>
            <person name="Kawachi M."/>
            <person name="Noguchi H."/>
            <person name="Minakuchi Y."/>
            <person name="Umen J.G."/>
            <person name="Toyoda A."/>
            <person name="Nozaki H."/>
        </authorList>
    </citation>
    <scope>NUCLEOTIDE SEQUENCE</scope>
    <source>
        <strain evidence="8">NIES-3786</strain>
    </source>
</reference>
<evidence type="ECO:0000256" key="5">
    <source>
        <dbReference type="SAM" id="MobiDB-lite"/>
    </source>
</evidence>
<dbReference type="NCBIfam" id="TIGR01557">
    <property type="entry name" value="myb_SHAQKYF"/>
    <property type="match status" value="1"/>
</dbReference>
<dbReference type="PROSITE" id="PS51294">
    <property type="entry name" value="HTH_MYB"/>
    <property type="match status" value="1"/>
</dbReference>
<comment type="caution">
    <text evidence="8">The sequence shown here is derived from an EMBL/GenBank/DDBJ whole genome shotgun (WGS) entry which is preliminary data.</text>
</comment>
<sequence>MHMDTSADEAIARALGAEYYGAGDPDYAADAAYIDDSEDSDYGGGPRKKKRRAGGGGRGRGRGRPPGSGAVAAFRHDAAAMLGSAGDGGGPSDGDGDSDDGEGDDRTKSGRRRRKDVGKQRQAGRAWTPEEESLFLQAMETHGRDWKRGSELVGTRDHRAIASHAQKYFIKLCLAGKPLPVAVARTGLGYTLSGAMLDPYSAAARSYGFKPELLTRLNHQELQQALSGLDLDRLPVMYGGRLPDDQAPALPPPRSASVGGMLADERGKKLAKGVPGRKRRKGLTAAGGGSSDGDDDGVGDPVAAQDPNQAAAAAAVAAAVAAAAAAAGGGVQGITPAQLVAAAAAAAAQAQLAAAAGSLGLSGPATTSTANTPTAAGFGSFTALLSGAADGL</sequence>
<evidence type="ECO:0000313" key="9">
    <source>
        <dbReference type="Proteomes" id="UP000747110"/>
    </source>
</evidence>
<dbReference type="SUPFAM" id="SSF46689">
    <property type="entry name" value="Homeodomain-like"/>
    <property type="match status" value="1"/>
</dbReference>
<accession>A0A8J4C2G7</accession>
<feature type="compositionally biased region" description="Basic residues" evidence="5">
    <location>
        <begin position="46"/>
        <end position="63"/>
    </location>
</feature>
<evidence type="ECO:0000259" key="6">
    <source>
        <dbReference type="PROSITE" id="PS51293"/>
    </source>
</evidence>
<dbReference type="AlphaFoldDB" id="A0A8J4C2G7"/>
<feature type="non-terminal residue" evidence="8">
    <location>
        <position position="392"/>
    </location>
</feature>
<dbReference type="Proteomes" id="UP000747110">
    <property type="component" value="Unassembled WGS sequence"/>
</dbReference>
<dbReference type="GO" id="GO:0003677">
    <property type="term" value="F:DNA binding"/>
    <property type="evidence" value="ECO:0007669"/>
    <property type="project" value="UniProtKB-KW"/>
</dbReference>
<feature type="domain" description="HTH myb-type" evidence="7">
    <location>
        <begin position="119"/>
        <end position="173"/>
    </location>
</feature>
<name>A0A8J4C2G7_9CHLO</name>
<dbReference type="SMART" id="SM00717">
    <property type="entry name" value="SANT"/>
    <property type="match status" value="1"/>
</dbReference>
<evidence type="ECO:0000259" key="7">
    <source>
        <dbReference type="PROSITE" id="PS51294"/>
    </source>
</evidence>